<dbReference type="PANTHER" id="PTHR31286">
    <property type="entry name" value="GLYCINE-RICH CELL WALL STRUCTURAL PROTEIN 1.8-LIKE"/>
    <property type="match status" value="1"/>
</dbReference>
<evidence type="ECO:0000256" key="2">
    <source>
        <dbReference type="SAM" id="Phobius"/>
    </source>
</evidence>
<feature type="transmembrane region" description="Helical" evidence="2">
    <location>
        <begin position="574"/>
        <end position="596"/>
    </location>
</feature>
<organism evidence="3">
    <name type="scientific">Tanacetum cinerariifolium</name>
    <name type="common">Dalmatian daisy</name>
    <name type="synonym">Chrysanthemum cinerariifolium</name>
    <dbReference type="NCBI Taxonomy" id="118510"/>
    <lineage>
        <taxon>Eukaryota</taxon>
        <taxon>Viridiplantae</taxon>
        <taxon>Streptophyta</taxon>
        <taxon>Embryophyta</taxon>
        <taxon>Tracheophyta</taxon>
        <taxon>Spermatophyta</taxon>
        <taxon>Magnoliopsida</taxon>
        <taxon>eudicotyledons</taxon>
        <taxon>Gunneridae</taxon>
        <taxon>Pentapetalae</taxon>
        <taxon>asterids</taxon>
        <taxon>campanulids</taxon>
        <taxon>Asterales</taxon>
        <taxon>Asteraceae</taxon>
        <taxon>Asteroideae</taxon>
        <taxon>Anthemideae</taxon>
        <taxon>Anthemidinae</taxon>
        <taxon>Tanacetum</taxon>
    </lineage>
</organism>
<name>A0A6L2JAR6_TANCI</name>
<dbReference type="InterPro" id="IPR040256">
    <property type="entry name" value="At4g02000-like"/>
</dbReference>
<feature type="region of interest" description="Disordered" evidence="1">
    <location>
        <begin position="633"/>
        <end position="652"/>
    </location>
</feature>
<comment type="caution">
    <text evidence="3">The sequence shown here is derived from an EMBL/GenBank/DDBJ whole genome shotgun (WGS) entry which is preliminary data.</text>
</comment>
<dbReference type="EMBL" id="BKCJ010000483">
    <property type="protein sequence ID" value="GEU33617.1"/>
    <property type="molecule type" value="Genomic_DNA"/>
</dbReference>
<proteinExistence type="predicted"/>
<keyword evidence="2" id="KW-1133">Transmembrane helix</keyword>
<keyword evidence="2" id="KW-0812">Transmembrane</keyword>
<accession>A0A6L2JAR6</accession>
<gene>
    <name evidence="3" type="ORF">Tci_005595</name>
</gene>
<dbReference type="PANTHER" id="PTHR31286:SF99">
    <property type="entry name" value="DUF4283 DOMAIN-CONTAINING PROTEIN"/>
    <property type="match status" value="1"/>
</dbReference>
<sequence length="712" mass="80448">MEEYIRLEEKKLIGVVRCLNGKLLSMVESGETLSCEPTVSPLNDEIDFGISFDDFDDEDYTVVYDKNSFFYKIISVNDLKTDSENDNEKVNIHSFMSLEPTVSYFNDLNFFKDFKNEFSAIVYNDALTSKSDFLTEPTVSPQHIDEFNLKDETSLSECDEEEQNVLSFNDLFHFNVIYPDDSKSDKDHDDKKINVKQSSRGINTTYPGEWIRRIDFLYYFSNYRVLGEYQQKARILELKRIYFEDYCSDNQYAVYIKEDTTKCFSYSIGDGLQYRADFVGHLALLLFEIGFKIRQSSVLRCHEVRHRYFELTTGQLVNGLSCGGSDMVIKDLDLEPKDIVVEFYGPSWWKELSKETSSKILPVEMDPAGRQRGTAGIQGAGASDASCDGKPKVSISSPLVSRSTFINMPRGMFNVDVAATFRVPLTTLGDLDVLTKDIKAGKHEELLSWMTNDKHLAVMDALVPRKVVETTFSEDGLSIIASNIGKPIMLDSYTSSMCIESWERSSFSRCLIEINAKDVLPESLTIGVPLIENTGFTIETVTIEYEWKPPRCDLCKIFGHIHDHCPKKVSISPIVATSNVLLLLPLLLLMLSLLLLRRLMMVSKLWEKKKKGKSRSTNGGQFGGLSVKQNVRYEPKATTSAPKKRTTNVGNAKSMLNTTITSTKKGNIATSNPYSALEDESDEDVENVYDELDNLFQSTKIDESSSFTAVVG</sequence>
<protein>
    <submittedName>
        <fullName evidence="3">Zinc knuckle CX2CX4HX4C</fullName>
    </submittedName>
</protein>
<evidence type="ECO:0000313" key="3">
    <source>
        <dbReference type="EMBL" id="GEU33617.1"/>
    </source>
</evidence>
<feature type="compositionally biased region" description="Polar residues" evidence="1">
    <location>
        <begin position="637"/>
        <end position="652"/>
    </location>
</feature>
<dbReference type="AlphaFoldDB" id="A0A6L2JAR6"/>
<evidence type="ECO:0000256" key="1">
    <source>
        <dbReference type="SAM" id="MobiDB-lite"/>
    </source>
</evidence>
<keyword evidence="2" id="KW-0472">Membrane</keyword>
<reference evidence="3" key="1">
    <citation type="journal article" date="2019" name="Sci. Rep.">
        <title>Draft genome of Tanacetum cinerariifolium, the natural source of mosquito coil.</title>
        <authorList>
            <person name="Yamashiro T."/>
            <person name="Shiraishi A."/>
            <person name="Satake H."/>
            <person name="Nakayama K."/>
        </authorList>
    </citation>
    <scope>NUCLEOTIDE SEQUENCE</scope>
</reference>